<comment type="caution">
    <text evidence="3">The sequence shown here is derived from an EMBL/GenBank/DDBJ whole genome shotgun (WGS) entry which is preliminary data.</text>
</comment>
<name>A0A7I9V0N0_9ACTN</name>
<feature type="transmembrane region" description="Helical" evidence="2">
    <location>
        <begin position="93"/>
        <end position="116"/>
    </location>
</feature>
<protein>
    <submittedName>
        <fullName evidence="3">Uncharacterized protein</fullName>
    </submittedName>
</protein>
<organism evidence="3 4">
    <name type="scientific">Gordonia crocea</name>
    <dbReference type="NCBI Taxonomy" id="589162"/>
    <lineage>
        <taxon>Bacteria</taxon>
        <taxon>Bacillati</taxon>
        <taxon>Actinomycetota</taxon>
        <taxon>Actinomycetes</taxon>
        <taxon>Mycobacteriales</taxon>
        <taxon>Gordoniaceae</taxon>
        <taxon>Gordonia</taxon>
    </lineage>
</organism>
<feature type="transmembrane region" description="Helical" evidence="2">
    <location>
        <begin position="31"/>
        <end position="52"/>
    </location>
</feature>
<feature type="transmembrane region" description="Helical" evidence="2">
    <location>
        <begin position="128"/>
        <end position="147"/>
    </location>
</feature>
<dbReference type="AlphaFoldDB" id="A0A7I9V0N0"/>
<dbReference type="OrthoDB" id="4552877at2"/>
<keyword evidence="2" id="KW-1133">Transmembrane helix</keyword>
<keyword evidence="2" id="KW-0812">Transmembrane</keyword>
<gene>
    <name evidence="3" type="ORF">nbrc107697_27200</name>
</gene>
<evidence type="ECO:0000313" key="3">
    <source>
        <dbReference type="EMBL" id="GED98681.1"/>
    </source>
</evidence>
<evidence type="ECO:0000256" key="2">
    <source>
        <dbReference type="SAM" id="Phobius"/>
    </source>
</evidence>
<reference evidence="4" key="1">
    <citation type="submission" date="2019-06" db="EMBL/GenBank/DDBJ databases">
        <title>Gordonia isolated from sludge of a wastewater treatment plant.</title>
        <authorList>
            <person name="Tamura T."/>
            <person name="Aoyama K."/>
            <person name="Kang Y."/>
            <person name="Saito S."/>
            <person name="Akiyama N."/>
            <person name="Yazawa K."/>
            <person name="Gonoi T."/>
            <person name="Mikami Y."/>
        </authorList>
    </citation>
    <scope>NUCLEOTIDE SEQUENCE [LARGE SCALE GENOMIC DNA]</scope>
    <source>
        <strain evidence="4">NBRC 107697</strain>
    </source>
</reference>
<proteinExistence type="predicted"/>
<keyword evidence="4" id="KW-1185">Reference proteome</keyword>
<evidence type="ECO:0000313" key="4">
    <source>
        <dbReference type="Proteomes" id="UP000444980"/>
    </source>
</evidence>
<sequence>MTAPRQPIPHPPPTPTPARPRARIGAVPAPVTARGVALAVALATLIVIVVNGDEWLYRGGAIRLVAEFLIPLIVAAALYHAAIGLSARRPVPAAPMAVLCLAIVVVLAGGAVVALLDGTIADQSPWLIIAPFVIAALPVFLVLGTALPRVPAFAAGALAALIIAAVAVAAALTPKLGSTPMPSTPIATATVDAQVSSWQGRLPNPCDDVSRRTWVRHGVNPDWVHTRAHKPPILNEPDRDECSFTVEDRWGVFGRRTGYITYSTESFGQFMRSPKQGDLVVSRPTTVLGQPAAQSTTTLAGQRDNECTITVGTVFGTVAYRVVTSPSPAAERACATAMEDATAFYPSVPRS</sequence>
<keyword evidence="2" id="KW-0472">Membrane</keyword>
<dbReference type="EMBL" id="BJOU01000008">
    <property type="protein sequence ID" value="GED98681.1"/>
    <property type="molecule type" value="Genomic_DNA"/>
</dbReference>
<dbReference type="RefSeq" id="WP_161928082.1">
    <property type="nucleotide sequence ID" value="NZ_BJOU01000008.1"/>
</dbReference>
<accession>A0A7I9V0N0</accession>
<feature type="compositionally biased region" description="Pro residues" evidence="1">
    <location>
        <begin position="1"/>
        <end position="18"/>
    </location>
</feature>
<feature type="transmembrane region" description="Helical" evidence="2">
    <location>
        <begin position="64"/>
        <end position="87"/>
    </location>
</feature>
<evidence type="ECO:0000256" key="1">
    <source>
        <dbReference type="SAM" id="MobiDB-lite"/>
    </source>
</evidence>
<feature type="region of interest" description="Disordered" evidence="1">
    <location>
        <begin position="1"/>
        <end position="22"/>
    </location>
</feature>
<dbReference type="Proteomes" id="UP000444980">
    <property type="component" value="Unassembled WGS sequence"/>
</dbReference>
<feature type="transmembrane region" description="Helical" evidence="2">
    <location>
        <begin position="153"/>
        <end position="172"/>
    </location>
</feature>